<protein>
    <recommendedName>
        <fullName evidence="2">Phlebovirus glycoprotein G2 fusion domain-containing protein</fullName>
    </recommendedName>
</protein>
<accession>A0A2G9U5K6</accession>
<feature type="compositionally biased region" description="Basic residues" evidence="1">
    <location>
        <begin position="377"/>
        <end position="391"/>
    </location>
</feature>
<dbReference type="Gene3D" id="2.60.98.50">
    <property type="match status" value="1"/>
</dbReference>
<organism evidence="3 4">
    <name type="scientific">Teladorsagia circumcincta</name>
    <name type="common">Brown stomach worm</name>
    <name type="synonym">Ostertagia circumcincta</name>
    <dbReference type="NCBI Taxonomy" id="45464"/>
    <lineage>
        <taxon>Eukaryota</taxon>
        <taxon>Metazoa</taxon>
        <taxon>Ecdysozoa</taxon>
        <taxon>Nematoda</taxon>
        <taxon>Chromadorea</taxon>
        <taxon>Rhabditida</taxon>
        <taxon>Rhabditina</taxon>
        <taxon>Rhabditomorpha</taxon>
        <taxon>Strongyloidea</taxon>
        <taxon>Trichostrongylidae</taxon>
        <taxon>Teladorsagia</taxon>
    </lineage>
</organism>
<gene>
    <name evidence="3" type="ORF">TELCIR_12774</name>
</gene>
<keyword evidence="4" id="KW-1185">Reference proteome</keyword>
<evidence type="ECO:0000256" key="1">
    <source>
        <dbReference type="SAM" id="MobiDB-lite"/>
    </source>
</evidence>
<evidence type="ECO:0000259" key="2">
    <source>
        <dbReference type="Pfam" id="PF07245"/>
    </source>
</evidence>
<dbReference type="EMBL" id="KZ348918">
    <property type="protein sequence ID" value="PIO65549.1"/>
    <property type="molecule type" value="Genomic_DNA"/>
</dbReference>
<dbReference type="Pfam" id="PF07245">
    <property type="entry name" value="Phlebovirus_G2"/>
    <property type="match status" value="1"/>
</dbReference>
<dbReference type="Gene3D" id="2.60.40.3770">
    <property type="match status" value="1"/>
</dbReference>
<dbReference type="AlphaFoldDB" id="A0A2G9U5K6"/>
<feature type="region of interest" description="Disordered" evidence="1">
    <location>
        <begin position="377"/>
        <end position="396"/>
    </location>
</feature>
<sequence>MFALPVEQSSCSVTTVTKSSSGLLDWSGHNRLLSAKRTLAYVLRFIHRLSIKVNAELRTRLETSIPELRWMTADAYVTAEENEMALRALVGHHQNSHFTEEQLKALKQLNIRRDEFGILRCQGPRSLHACQDIDVFSYRESICTFSTRGTKRCALETTEVMKLNNFSQDACIRLTNNHSVEKEIRLQWEGLRLACVKETTTFTRNTKQKVVDSKRCAHLGSCIDEKCASINTSSLIPELAQGNQFPGITNITDVFSKEIENRLPIQRPWISFTTTKEHPPTILARIPSFTTAELLVHLREEFDKTVKMVSDSVCTVPNSIAKGCYQCPQGATAQIMCSTDGSYTMATITCDKESYTVPCQQEGSTSTLRFAHKSARLHKNGTRHRHPRQQKRGVIPPQKDRVLDIFQCTSAVKQCNLAARKSPAVYERHSGII</sequence>
<dbReference type="Proteomes" id="UP000230423">
    <property type="component" value="Unassembled WGS sequence"/>
</dbReference>
<reference evidence="3 4" key="1">
    <citation type="submission" date="2015-09" db="EMBL/GenBank/DDBJ databases">
        <title>Draft genome of the parasitic nematode Teladorsagia circumcincta isolate WARC Sus (inbred).</title>
        <authorList>
            <person name="Mitreva M."/>
        </authorList>
    </citation>
    <scope>NUCLEOTIDE SEQUENCE [LARGE SCALE GENOMIC DNA]</scope>
    <source>
        <strain evidence="3 4">S</strain>
    </source>
</reference>
<dbReference type="OrthoDB" id="5875705at2759"/>
<evidence type="ECO:0000313" key="4">
    <source>
        <dbReference type="Proteomes" id="UP000230423"/>
    </source>
</evidence>
<evidence type="ECO:0000313" key="3">
    <source>
        <dbReference type="EMBL" id="PIO65549.1"/>
    </source>
</evidence>
<proteinExistence type="predicted"/>
<feature type="domain" description="Phlebovirus glycoprotein G2 fusion" evidence="2">
    <location>
        <begin position="130"/>
        <end position="249"/>
    </location>
</feature>
<dbReference type="InterPro" id="IPR009878">
    <property type="entry name" value="Phlebovirus_G2_fusion"/>
</dbReference>
<name>A0A2G9U5K6_TELCI</name>